<dbReference type="EC" id="1.13.11.-" evidence="6"/>
<comment type="similarity">
    <text evidence="1 6">Belongs to the carotenoid oxygenase family.</text>
</comment>
<feature type="binding site" evidence="5">
    <location>
        <position position="204"/>
    </location>
    <ligand>
        <name>Fe cation</name>
        <dbReference type="ChEBI" id="CHEBI:24875"/>
        <note>catalytic</note>
    </ligand>
</feature>
<evidence type="ECO:0000256" key="6">
    <source>
        <dbReference type="RuleBase" id="RU364048"/>
    </source>
</evidence>
<sequence length="450" mass="49407">MTLAPVENPYLGGNHGPVDVETTAYDLRITGALPGELDGRYLRIGPNAIGAQDPVHYHPFMGSGMVHGIRLRDGVAQWYRNRWVRTPSVTGLLGEAPVLGPTTATHDTANTHVIRHAGKLMAVSEAGALPVVLDEQLATVSYNDFEGKLPHGFAAHSKRDPRTGELFAVTYSVAETGGQLVAVGADGVVTAVERIEIDDKPMIHDTALTANHVIVYDLPVTFSMDAAKQGHYPYVWQNGRQARIGLMPRYGSNADIRWFEIEPCYVYHTANAYEDGDRVVLEAFRHERVFDSTWWKPIEVPPVLWRWTFDLTTGTVHSGQVDDVAGEFPRIDERLIGAEHRYSYGVALHHGEVGNLAGRGIAKHDRVSKTTQVHDFGAARYAGEAVFVPRAQDSAEDDGWLLSLVHDAERDRTDLVVLDAGTLSAEPVAVVHLPVRVPAGFHGEWFPTQG</sequence>
<accession>A0A1G9UW78</accession>
<feature type="binding site" evidence="5">
    <location>
        <position position="156"/>
    </location>
    <ligand>
        <name>Fe cation</name>
        <dbReference type="ChEBI" id="CHEBI:24875"/>
        <note>catalytic</note>
    </ligand>
</feature>
<evidence type="ECO:0000256" key="5">
    <source>
        <dbReference type="PIRSR" id="PIRSR604294-1"/>
    </source>
</evidence>
<dbReference type="AlphaFoldDB" id="A0A1G9UW78"/>
<keyword evidence="2 5" id="KW-0479">Metal-binding</keyword>
<keyword evidence="8" id="KW-1185">Reference proteome</keyword>
<evidence type="ECO:0000256" key="1">
    <source>
        <dbReference type="ARBA" id="ARBA00006787"/>
    </source>
</evidence>
<feature type="binding site" evidence="5">
    <location>
        <position position="268"/>
    </location>
    <ligand>
        <name>Fe cation</name>
        <dbReference type="ChEBI" id="CHEBI:24875"/>
        <note>catalytic</note>
    </ligand>
</feature>
<gene>
    <name evidence="7" type="ORF">SAMN04489726_2660</name>
</gene>
<dbReference type="STRING" id="211114.SAMN04489726_2660"/>
<reference evidence="7 8" key="1">
    <citation type="submission" date="2016-10" db="EMBL/GenBank/DDBJ databases">
        <authorList>
            <person name="de Groot N.N."/>
        </authorList>
    </citation>
    <scope>NUCLEOTIDE SEQUENCE [LARGE SCALE GENOMIC DNA]</scope>
    <source>
        <strain evidence="7 8">DSM 44149</strain>
    </source>
</reference>
<dbReference type="Pfam" id="PF03055">
    <property type="entry name" value="RPE65"/>
    <property type="match status" value="1"/>
</dbReference>
<dbReference type="PANTHER" id="PTHR10543:SF89">
    <property type="entry name" value="CAROTENOID 9,10(9',10')-CLEAVAGE DIOXYGENASE 1"/>
    <property type="match status" value="1"/>
</dbReference>
<proteinExistence type="inferred from homology"/>
<dbReference type="eggNOG" id="COG3670">
    <property type="taxonomic scope" value="Bacteria"/>
</dbReference>
<dbReference type="EMBL" id="LT629701">
    <property type="protein sequence ID" value="SDM64027.1"/>
    <property type="molecule type" value="Genomic_DNA"/>
</dbReference>
<keyword evidence="3 6" id="KW-0560">Oxidoreductase</keyword>
<dbReference type="GO" id="GO:0046872">
    <property type="term" value="F:metal ion binding"/>
    <property type="evidence" value="ECO:0007669"/>
    <property type="project" value="UniProtKB-KW"/>
</dbReference>
<dbReference type="RefSeq" id="WP_043813096.1">
    <property type="nucleotide sequence ID" value="NZ_JOEF01000021.1"/>
</dbReference>
<keyword evidence="4 5" id="KW-0408">Iron</keyword>
<dbReference type="InterPro" id="IPR004294">
    <property type="entry name" value="Carotenoid_Oase"/>
</dbReference>
<dbReference type="Proteomes" id="UP000183376">
    <property type="component" value="Chromosome I"/>
</dbReference>
<dbReference type="OrthoDB" id="6636843at2"/>
<protein>
    <recommendedName>
        <fullName evidence="6">Dioxygenase</fullName>
        <ecNumber evidence="6">1.13.11.-</ecNumber>
    </recommendedName>
</protein>
<keyword evidence="6 7" id="KW-0223">Dioxygenase</keyword>
<evidence type="ECO:0000313" key="7">
    <source>
        <dbReference type="EMBL" id="SDM64027.1"/>
    </source>
</evidence>
<feature type="binding site" evidence="5">
    <location>
        <position position="442"/>
    </location>
    <ligand>
        <name>Fe cation</name>
        <dbReference type="ChEBI" id="CHEBI:24875"/>
        <note>catalytic</note>
    </ligand>
</feature>
<comment type="cofactor">
    <cofactor evidence="5 6">
        <name>Fe(2+)</name>
        <dbReference type="ChEBI" id="CHEBI:29033"/>
    </cofactor>
    <text evidence="5 6">Binds 1 Fe(2+) ion per subunit.</text>
</comment>
<name>A0A1G9UW78_ALLAB</name>
<dbReference type="GO" id="GO:0016121">
    <property type="term" value="P:carotene catabolic process"/>
    <property type="evidence" value="ECO:0007669"/>
    <property type="project" value="TreeGrafter"/>
</dbReference>
<dbReference type="PANTHER" id="PTHR10543">
    <property type="entry name" value="BETA-CAROTENE DIOXYGENASE"/>
    <property type="match status" value="1"/>
</dbReference>
<evidence type="ECO:0000256" key="3">
    <source>
        <dbReference type="ARBA" id="ARBA00023002"/>
    </source>
</evidence>
<dbReference type="GO" id="GO:0010436">
    <property type="term" value="F:carotenoid dioxygenase activity"/>
    <property type="evidence" value="ECO:0007669"/>
    <property type="project" value="TreeGrafter"/>
</dbReference>
<organism evidence="7 8">
    <name type="scientific">Allokutzneria albata</name>
    <name type="common">Kibdelosporangium albatum</name>
    <dbReference type="NCBI Taxonomy" id="211114"/>
    <lineage>
        <taxon>Bacteria</taxon>
        <taxon>Bacillati</taxon>
        <taxon>Actinomycetota</taxon>
        <taxon>Actinomycetes</taxon>
        <taxon>Pseudonocardiales</taxon>
        <taxon>Pseudonocardiaceae</taxon>
        <taxon>Allokutzneria</taxon>
    </lineage>
</organism>
<evidence type="ECO:0000313" key="8">
    <source>
        <dbReference type="Proteomes" id="UP000183376"/>
    </source>
</evidence>
<evidence type="ECO:0000256" key="4">
    <source>
        <dbReference type="ARBA" id="ARBA00023004"/>
    </source>
</evidence>
<evidence type="ECO:0000256" key="2">
    <source>
        <dbReference type="ARBA" id="ARBA00022723"/>
    </source>
</evidence>